<dbReference type="EMBL" id="QQBG01000019">
    <property type="protein sequence ID" value="RDB31336.1"/>
    <property type="molecule type" value="Genomic_DNA"/>
</dbReference>
<evidence type="ECO:0000256" key="1">
    <source>
        <dbReference type="SAM" id="Phobius"/>
    </source>
</evidence>
<dbReference type="AlphaFoldDB" id="A0A369KK18"/>
<reference evidence="2 3" key="1">
    <citation type="submission" date="2018-07" db="EMBL/GenBank/DDBJ databases">
        <title>Comparative genomics of the Candidatus Parilichlamydiaceae reveals evidence of convergent evolution and genome reduction in the phylum Chlamydiae.</title>
        <authorList>
            <person name="Taylor-Brown A."/>
            <person name="Polkinghorne A."/>
        </authorList>
    </citation>
    <scope>NUCLEOTIDE SEQUENCE [LARGE SCALE GENOMIC DNA]</scope>
    <source>
        <strain evidence="2 3">Hat2</strain>
    </source>
</reference>
<sequence length="209" mass="24417">MSLLERRVVGRFSSLLPFLEGDSGIVFSRRKIGFSKCVLTRSQELSEYCHRFQRDLDNRGRLSLFHFSTFRKRVFSLLELGQQWQSYLKTDHINCLFDSESERHFKVSDFLKVYLKAARGLHSFVEEGAAKYCLSLVFFLLAVFLLLFALFCMMSSFSCFFSGLCFCFSLYLAIVATWDLSSSLASFQDILEEQFELHWVFLSDRLSLR</sequence>
<protein>
    <submittedName>
        <fullName evidence="2">Uncharacterized protein</fullName>
    </submittedName>
</protein>
<organism evidence="2 3">
    <name type="scientific">Candidatus Similichlamydia laticola</name>
    <dbReference type="NCBI Taxonomy" id="2170265"/>
    <lineage>
        <taxon>Bacteria</taxon>
        <taxon>Pseudomonadati</taxon>
        <taxon>Chlamydiota</taxon>
        <taxon>Chlamydiia</taxon>
        <taxon>Parachlamydiales</taxon>
        <taxon>Candidatus Parilichlamydiaceae</taxon>
        <taxon>Candidatus Similichlamydia</taxon>
    </lineage>
</organism>
<name>A0A369KK18_9BACT</name>
<proteinExistence type="predicted"/>
<keyword evidence="3" id="KW-1185">Reference proteome</keyword>
<dbReference type="Proteomes" id="UP000253816">
    <property type="component" value="Unassembled WGS sequence"/>
</dbReference>
<evidence type="ECO:0000313" key="3">
    <source>
        <dbReference type="Proteomes" id="UP000253816"/>
    </source>
</evidence>
<evidence type="ECO:0000313" key="2">
    <source>
        <dbReference type="EMBL" id="RDB31336.1"/>
    </source>
</evidence>
<feature type="transmembrane region" description="Helical" evidence="1">
    <location>
        <begin position="129"/>
        <end position="152"/>
    </location>
</feature>
<comment type="caution">
    <text evidence="2">The sequence shown here is derived from an EMBL/GenBank/DDBJ whole genome shotgun (WGS) entry which is preliminary data.</text>
</comment>
<keyword evidence="1" id="KW-1133">Transmembrane helix</keyword>
<accession>A0A369KK18</accession>
<gene>
    <name evidence="2" type="ORF">HAT2_00560</name>
</gene>
<feature type="transmembrane region" description="Helical" evidence="1">
    <location>
        <begin position="159"/>
        <end position="178"/>
    </location>
</feature>
<keyword evidence="1" id="KW-0812">Transmembrane</keyword>
<keyword evidence="1" id="KW-0472">Membrane</keyword>